<dbReference type="InterPro" id="IPR016169">
    <property type="entry name" value="FAD-bd_PCMH_sub2"/>
</dbReference>
<dbReference type="EMBL" id="ML119053">
    <property type="protein sequence ID" value="ROT39630.1"/>
    <property type="molecule type" value="Genomic_DNA"/>
</dbReference>
<accession>A0A3N2PYN9</accession>
<evidence type="ECO:0000256" key="4">
    <source>
        <dbReference type="ARBA" id="ARBA00022827"/>
    </source>
</evidence>
<proteinExistence type="inferred from homology"/>
<keyword evidence="5" id="KW-0560">Oxidoreductase</keyword>
<dbReference type="GO" id="GO:0016491">
    <property type="term" value="F:oxidoreductase activity"/>
    <property type="evidence" value="ECO:0007669"/>
    <property type="project" value="UniProtKB-KW"/>
</dbReference>
<comment type="cofactor">
    <cofactor evidence="1">
        <name>FAD</name>
        <dbReference type="ChEBI" id="CHEBI:57692"/>
    </cofactor>
</comment>
<dbReference type="AlphaFoldDB" id="A0A3N2PYN9"/>
<dbReference type="OrthoDB" id="415825at2759"/>
<dbReference type="Pfam" id="PF08031">
    <property type="entry name" value="BBE"/>
    <property type="match status" value="1"/>
</dbReference>
<keyword evidence="3" id="KW-0285">Flavoprotein</keyword>
<evidence type="ECO:0000256" key="3">
    <source>
        <dbReference type="ARBA" id="ARBA00022630"/>
    </source>
</evidence>
<evidence type="ECO:0000259" key="6">
    <source>
        <dbReference type="Pfam" id="PF08031"/>
    </source>
</evidence>
<evidence type="ECO:0000256" key="5">
    <source>
        <dbReference type="ARBA" id="ARBA00023002"/>
    </source>
</evidence>
<comment type="similarity">
    <text evidence="2">Belongs to the oxygen-dependent FAD-linked oxidoreductase family.</text>
</comment>
<evidence type="ECO:0000256" key="1">
    <source>
        <dbReference type="ARBA" id="ARBA00001974"/>
    </source>
</evidence>
<dbReference type="Gene3D" id="3.30.465.10">
    <property type="match status" value="1"/>
</dbReference>
<dbReference type="GO" id="GO:0050660">
    <property type="term" value="F:flavin adenine dinucleotide binding"/>
    <property type="evidence" value="ECO:0007669"/>
    <property type="project" value="InterPro"/>
</dbReference>
<name>A0A3N2PYN9_SODAK</name>
<dbReference type="Gene3D" id="3.40.462.20">
    <property type="match status" value="1"/>
</dbReference>
<dbReference type="InterPro" id="IPR012951">
    <property type="entry name" value="BBE"/>
</dbReference>
<dbReference type="Proteomes" id="UP000272025">
    <property type="component" value="Unassembled WGS sequence"/>
</dbReference>
<keyword evidence="4" id="KW-0274">FAD</keyword>
<dbReference type="PANTHER" id="PTHR42973">
    <property type="entry name" value="BINDING OXIDOREDUCTASE, PUTATIVE (AFU_ORTHOLOGUE AFUA_1G17690)-RELATED"/>
    <property type="match status" value="1"/>
</dbReference>
<feature type="domain" description="Berberine/berberine-like" evidence="6">
    <location>
        <begin position="271"/>
        <end position="316"/>
    </location>
</feature>
<evidence type="ECO:0000256" key="2">
    <source>
        <dbReference type="ARBA" id="ARBA00005466"/>
    </source>
</evidence>
<dbReference type="SUPFAM" id="SSF56176">
    <property type="entry name" value="FAD-binding/transporter-associated domain-like"/>
    <property type="match status" value="1"/>
</dbReference>
<sequence>MSSYTHGLASDWVIGADVVLDNGTLVHASASENADLFWAIRGAGSSFGIVVDFEVDTFEAPPELTWMTIDTGLTTAEAAVEGLLAWQDYVENDMPREMNMRMFISSGGARLEILYHGNEDDARAAIAPLEEPLRLNWNSFFNRVGTGDWIAQMTAYANGERLDQSYPYNAFDNMYVTSLLTKHIPQEAMESFVDYWFVARSRSSSFWLQMDAYGGANSAVTAVSPTESSYAHRDKLWLFQFSTGFRETVPFVQGFADSLKDNLACEDWGRYINYVDPELSRDQAQLQYYAANLERLQRIKAEVDPNDRFYYPQSVEGA</sequence>
<evidence type="ECO:0000313" key="7">
    <source>
        <dbReference type="EMBL" id="ROT39630.1"/>
    </source>
</evidence>
<dbReference type="GeneID" id="39580004"/>
<dbReference type="Gene3D" id="6.10.140.1160">
    <property type="match status" value="1"/>
</dbReference>
<dbReference type="RefSeq" id="XP_028467436.1">
    <property type="nucleotide sequence ID" value="XM_028611526.1"/>
</dbReference>
<protein>
    <recommendedName>
        <fullName evidence="6">Berberine/berberine-like domain-containing protein</fullName>
    </recommendedName>
</protein>
<dbReference type="PANTHER" id="PTHR42973:SF39">
    <property type="entry name" value="FAD-BINDING PCMH-TYPE DOMAIN-CONTAINING PROTEIN"/>
    <property type="match status" value="1"/>
</dbReference>
<dbReference type="InterPro" id="IPR036318">
    <property type="entry name" value="FAD-bd_PCMH-like_sf"/>
</dbReference>
<organism evidence="7 8">
    <name type="scientific">Sodiomyces alkalinus (strain CBS 110278 / VKM F-3762 / F11)</name>
    <name type="common">Alkaliphilic filamentous fungus</name>
    <dbReference type="NCBI Taxonomy" id="1314773"/>
    <lineage>
        <taxon>Eukaryota</taxon>
        <taxon>Fungi</taxon>
        <taxon>Dikarya</taxon>
        <taxon>Ascomycota</taxon>
        <taxon>Pezizomycotina</taxon>
        <taxon>Sordariomycetes</taxon>
        <taxon>Hypocreomycetidae</taxon>
        <taxon>Glomerellales</taxon>
        <taxon>Plectosphaerellaceae</taxon>
        <taxon>Sodiomyces</taxon>
    </lineage>
</organism>
<gene>
    <name evidence="7" type="ORF">SODALDRAFT_331736</name>
</gene>
<dbReference type="InterPro" id="IPR050416">
    <property type="entry name" value="FAD-linked_Oxidoreductase"/>
</dbReference>
<reference evidence="7 8" key="1">
    <citation type="journal article" date="2018" name="Mol. Ecol.">
        <title>The obligate alkalophilic soda-lake fungus Sodiomyces alkalinus has shifted to a protein diet.</title>
        <authorList>
            <person name="Grum-Grzhimaylo A.A."/>
            <person name="Falkoski D.L."/>
            <person name="van den Heuvel J."/>
            <person name="Valero-Jimenez C.A."/>
            <person name="Min B."/>
            <person name="Choi I.G."/>
            <person name="Lipzen A."/>
            <person name="Daum C.G."/>
            <person name="Aanen D.K."/>
            <person name="Tsang A."/>
            <person name="Henrissat B."/>
            <person name="Bilanenko E.N."/>
            <person name="de Vries R.P."/>
            <person name="van Kan J.A.L."/>
            <person name="Grigoriev I.V."/>
            <person name="Debets A.J.M."/>
        </authorList>
    </citation>
    <scope>NUCLEOTIDE SEQUENCE [LARGE SCALE GENOMIC DNA]</scope>
    <source>
        <strain evidence="7 8">F11</strain>
    </source>
</reference>
<evidence type="ECO:0000313" key="8">
    <source>
        <dbReference type="Proteomes" id="UP000272025"/>
    </source>
</evidence>
<keyword evidence="8" id="KW-1185">Reference proteome</keyword>
<dbReference type="STRING" id="1314773.A0A3N2PYN9"/>